<keyword evidence="12" id="KW-1185">Reference proteome</keyword>
<dbReference type="InterPro" id="IPR017871">
    <property type="entry name" value="ABC_transporter-like_CS"/>
</dbReference>
<dbReference type="InterPro" id="IPR013611">
    <property type="entry name" value="Transp-assoc_OB_typ2"/>
</dbReference>
<dbReference type="SMART" id="SM00382">
    <property type="entry name" value="AAA"/>
    <property type="match status" value="1"/>
</dbReference>
<keyword evidence="5 11" id="KW-0067">ATP-binding</keyword>
<proteinExistence type="predicted"/>
<dbReference type="GO" id="GO:0015418">
    <property type="term" value="F:ABC-type quaternary ammonium compound transporting activity"/>
    <property type="evidence" value="ECO:0007669"/>
    <property type="project" value="UniProtKB-EC"/>
</dbReference>
<dbReference type="Gene3D" id="3.40.50.300">
    <property type="entry name" value="P-loop containing nucleotide triphosphate hydrolases"/>
    <property type="match status" value="1"/>
</dbReference>
<keyword evidence="3" id="KW-0410">Iron transport</keyword>
<dbReference type="EC" id="7.6.2.9" evidence="9"/>
<dbReference type="InterPro" id="IPR008995">
    <property type="entry name" value="Mo/tungstate-bd_C_term_dom"/>
</dbReference>
<evidence type="ECO:0000256" key="3">
    <source>
        <dbReference type="ARBA" id="ARBA00022496"/>
    </source>
</evidence>
<reference evidence="11 12" key="1">
    <citation type="submission" date="2018-09" db="EMBL/GenBank/DDBJ databases">
        <title>Novel species of Cryobacterium.</title>
        <authorList>
            <person name="Liu Q."/>
            <person name="Xin Y.-H."/>
        </authorList>
    </citation>
    <scope>NUCLEOTIDE SEQUENCE [LARGE SCALE GENOMIC DNA]</scope>
    <source>
        <strain evidence="11 12">Hh39</strain>
    </source>
</reference>
<dbReference type="PROSITE" id="PS50893">
    <property type="entry name" value="ABC_TRANSPORTER_2"/>
    <property type="match status" value="1"/>
</dbReference>
<keyword evidence="2" id="KW-1003">Cell membrane</keyword>
<evidence type="ECO:0000313" key="11">
    <source>
        <dbReference type="EMBL" id="RJT85680.1"/>
    </source>
</evidence>
<dbReference type="InterPro" id="IPR003439">
    <property type="entry name" value="ABC_transporter-like_ATP-bd"/>
</dbReference>
<protein>
    <recommendedName>
        <fullName evidence="9">ABC-type quaternary amine transporter</fullName>
        <ecNumber evidence="9">7.6.2.9</ecNumber>
    </recommendedName>
</protein>
<gene>
    <name evidence="11" type="ORF">D6T64_18905</name>
</gene>
<dbReference type="FunFam" id="3.40.50.300:FF:000425">
    <property type="entry name" value="Probable ABC transporter, ATP-binding subunit"/>
    <property type="match status" value="1"/>
</dbReference>
<comment type="caution">
    <text evidence="11">The sequence shown here is derived from an EMBL/GenBank/DDBJ whole genome shotgun (WGS) entry which is preliminary data.</text>
</comment>
<dbReference type="GO" id="GO:0005524">
    <property type="term" value="F:ATP binding"/>
    <property type="evidence" value="ECO:0007669"/>
    <property type="project" value="UniProtKB-KW"/>
</dbReference>
<dbReference type="InterPro" id="IPR050093">
    <property type="entry name" value="ABC_SmlMolc_Importer"/>
</dbReference>
<dbReference type="Pfam" id="PF08402">
    <property type="entry name" value="TOBE_2"/>
    <property type="match status" value="1"/>
</dbReference>
<dbReference type="PANTHER" id="PTHR42781">
    <property type="entry name" value="SPERMIDINE/PUTRESCINE IMPORT ATP-BINDING PROTEIN POTA"/>
    <property type="match status" value="1"/>
</dbReference>
<dbReference type="PROSITE" id="PS00211">
    <property type="entry name" value="ABC_TRANSPORTER_1"/>
    <property type="match status" value="1"/>
</dbReference>
<dbReference type="SUPFAM" id="SSF52540">
    <property type="entry name" value="P-loop containing nucleoside triphosphate hydrolases"/>
    <property type="match status" value="1"/>
</dbReference>
<dbReference type="InterPro" id="IPR027417">
    <property type="entry name" value="P-loop_NTPase"/>
</dbReference>
<evidence type="ECO:0000256" key="9">
    <source>
        <dbReference type="ARBA" id="ARBA00066388"/>
    </source>
</evidence>
<evidence type="ECO:0000256" key="5">
    <source>
        <dbReference type="ARBA" id="ARBA00022840"/>
    </source>
</evidence>
<dbReference type="OrthoDB" id="9802264at2"/>
<feature type="domain" description="ABC transporter" evidence="10">
    <location>
        <begin position="3"/>
        <end position="239"/>
    </location>
</feature>
<dbReference type="InterPro" id="IPR003593">
    <property type="entry name" value="AAA+_ATPase"/>
</dbReference>
<name>A0A3A5MKJ5_9MICO</name>
<dbReference type="Pfam" id="PF00005">
    <property type="entry name" value="ABC_tran"/>
    <property type="match status" value="1"/>
</dbReference>
<evidence type="ECO:0000256" key="7">
    <source>
        <dbReference type="ARBA" id="ARBA00023065"/>
    </source>
</evidence>
<dbReference type="Proteomes" id="UP000272015">
    <property type="component" value="Unassembled WGS sequence"/>
</dbReference>
<evidence type="ECO:0000259" key="10">
    <source>
        <dbReference type="PROSITE" id="PS50893"/>
    </source>
</evidence>
<keyword evidence="6" id="KW-0408">Iron</keyword>
<accession>A0A3A5MKJ5</accession>
<evidence type="ECO:0000256" key="6">
    <source>
        <dbReference type="ARBA" id="ARBA00023004"/>
    </source>
</evidence>
<sequence length="371" mass="39988">MEVHIEDLRLAYNGVPAIRDLSLTIGDGESIVLLGQSGCGKTSTMRCVAGLEEPTGGSIRIGDRAVFDAAANINIPSHKRNVGMVFQSYAVWPHKTVLENVVFPLRMKKVGRREARAEGLKTLELVGLGHLADRGASLLSGGQMQRVALARSMAMKPSVLMLDEPLSNLDARLRDDLRVELRRIQVEQGLTSLYVTHDQQEALALADRIAIMRDGVIAQLGTPQQIYSTPASAAIASFLGVTNVFPVTATHSANRVTLTEHPLELAVDDPIEYPESSACIRPDDVDVRPRETRIGERNRFGGEVTVAVFQGASIRYQVKLANGPVIDAICPQNAHGVLAVGTAVDVSIDPASIMVLPNEVPEVRASERVAA</sequence>
<dbReference type="EMBL" id="QZVS01000095">
    <property type="protein sequence ID" value="RJT85680.1"/>
    <property type="molecule type" value="Genomic_DNA"/>
</dbReference>
<evidence type="ECO:0000256" key="2">
    <source>
        <dbReference type="ARBA" id="ARBA00022475"/>
    </source>
</evidence>
<organism evidence="11 12">
    <name type="scientific">Cryobacterium melibiosiphilum</name>
    <dbReference type="NCBI Taxonomy" id="995039"/>
    <lineage>
        <taxon>Bacteria</taxon>
        <taxon>Bacillati</taxon>
        <taxon>Actinomycetota</taxon>
        <taxon>Actinomycetes</taxon>
        <taxon>Micrococcales</taxon>
        <taxon>Microbacteriaceae</taxon>
        <taxon>Cryobacterium</taxon>
    </lineage>
</organism>
<dbReference type="RefSeq" id="WP_119976222.1">
    <property type="nucleotide sequence ID" value="NZ_JBHSQA010000009.1"/>
</dbReference>
<keyword evidence="4" id="KW-0547">Nucleotide-binding</keyword>
<keyword evidence="1" id="KW-0813">Transport</keyword>
<dbReference type="GO" id="GO:0015408">
    <property type="term" value="F:ABC-type ferric iron transporter activity"/>
    <property type="evidence" value="ECO:0007669"/>
    <property type="project" value="InterPro"/>
</dbReference>
<evidence type="ECO:0000256" key="8">
    <source>
        <dbReference type="ARBA" id="ARBA00023136"/>
    </source>
</evidence>
<evidence type="ECO:0000256" key="4">
    <source>
        <dbReference type="ARBA" id="ARBA00022741"/>
    </source>
</evidence>
<keyword evidence="7" id="KW-0406">Ion transport</keyword>
<dbReference type="AlphaFoldDB" id="A0A3A5MKJ5"/>
<evidence type="ECO:0000256" key="1">
    <source>
        <dbReference type="ARBA" id="ARBA00022448"/>
    </source>
</evidence>
<dbReference type="PANTHER" id="PTHR42781:SF4">
    <property type="entry name" value="SPERMIDINE_PUTRESCINE IMPORT ATP-BINDING PROTEIN POTA"/>
    <property type="match status" value="1"/>
</dbReference>
<dbReference type="SUPFAM" id="SSF50331">
    <property type="entry name" value="MOP-like"/>
    <property type="match status" value="1"/>
</dbReference>
<evidence type="ECO:0000313" key="12">
    <source>
        <dbReference type="Proteomes" id="UP000272015"/>
    </source>
</evidence>
<dbReference type="GO" id="GO:0016887">
    <property type="term" value="F:ATP hydrolysis activity"/>
    <property type="evidence" value="ECO:0007669"/>
    <property type="project" value="InterPro"/>
</dbReference>
<dbReference type="CDD" id="cd03259">
    <property type="entry name" value="ABC_Carb_Solutes_like"/>
    <property type="match status" value="1"/>
</dbReference>
<dbReference type="GO" id="GO:0043190">
    <property type="term" value="C:ATP-binding cassette (ABC) transporter complex"/>
    <property type="evidence" value="ECO:0007669"/>
    <property type="project" value="InterPro"/>
</dbReference>
<dbReference type="InterPro" id="IPR015853">
    <property type="entry name" value="ABC_transpr_FbpC"/>
</dbReference>
<keyword evidence="8" id="KW-0472">Membrane</keyword>